<dbReference type="EMBL" id="JACAZI010000012">
    <property type="protein sequence ID" value="KAF7346957.1"/>
    <property type="molecule type" value="Genomic_DNA"/>
</dbReference>
<gene>
    <name evidence="6" type="ORF">MVEN_01448100</name>
</gene>
<dbReference type="PANTHER" id="PTHR11552">
    <property type="entry name" value="GLUCOSE-METHANOL-CHOLINE GMC OXIDOREDUCTASE"/>
    <property type="match status" value="1"/>
</dbReference>
<sequence>MLAVPCVLRAVFLAVIFSRVASSSSPTQGLDALEECPTSDSSIYDYIVVGSGAGGGPVAARLAEHGFSVLVIETGVDQGKNINTTSASLASAAVEDPKIDLNYTIREYPPDFPIQRNNIWYPRVAAIGGCTIHNGMLNNIGGLRQTFDNLAQMFNDRTWTRDNMQSFYELLERNLYLTPPNPDHGFDGWLSTTRLASENFSSADPQYEAIGTAIINTAGPVIEDINSHLPIPHFGRGLTTATIDLTGQRSSVHDRLVQVAANSTDKLTIMTDTLATKVLLCKSRNDVVAYGVSVAPGAKLPIAEGFTGKQKLNEMSITAKREVILMLSGIGDSAQLNKFDIPSIVDLPGVGSNLQDNDELPVVWEFKQNFSSDIIPFSFGEIFATSKNSTSLEPDLDTYLFPTEFTGFKHGFNALAAATPNFFTIVNLKARASSRGYIRLTGSHPQDLLDINKLRFQAPGGQQDISDLRERVKQWREIMNAPEVQQHLEKEVLPGANVTSDHDLDNYILENVFAHHGCCTNPIGTQDDPQAVLDGDFKVRGVQNLRVVDGSSWPESPGYFPTSPTYMIAEKSCSSHFERCKVEVNQNGG</sequence>
<keyword evidence="3" id="KW-0274">FAD</keyword>
<dbReference type="InterPro" id="IPR012132">
    <property type="entry name" value="GMC_OxRdtase"/>
</dbReference>
<evidence type="ECO:0000256" key="1">
    <source>
        <dbReference type="ARBA" id="ARBA00001974"/>
    </source>
</evidence>
<dbReference type="Gene3D" id="3.30.410.40">
    <property type="match status" value="1"/>
</dbReference>
<keyword evidence="4" id="KW-0732">Signal</keyword>
<feature type="signal peptide" evidence="4">
    <location>
        <begin position="1"/>
        <end position="22"/>
    </location>
</feature>
<evidence type="ECO:0000256" key="2">
    <source>
        <dbReference type="ARBA" id="ARBA00010790"/>
    </source>
</evidence>
<evidence type="ECO:0000313" key="7">
    <source>
        <dbReference type="Proteomes" id="UP000620124"/>
    </source>
</evidence>
<comment type="similarity">
    <text evidence="2">Belongs to the GMC oxidoreductase family.</text>
</comment>
<keyword evidence="3" id="KW-0285">Flavoprotein</keyword>
<evidence type="ECO:0000259" key="5">
    <source>
        <dbReference type="Pfam" id="PF05199"/>
    </source>
</evidence>
<dbReference type="Pfam" id="PF05199">
    <property type="entry name" value="GMC_oxred_C"/>
    <property type="match status" value="1"/>
</dbReference>
<dbReference type="InterPro" id="IPR007867">
    <property type="entry name" value="GMC_OxRtase_C"/>
</dbReference>
<accession>A0A8H6XV60</accession>
<proteinExistence type="inferred from homology"/>
<name>A0A8H6XV60_9AGAR</name>
<keyword evidence="7" id="KW-1185">Reference proteome</keyword>
<dbReference type="InterPro" id="IPR036188">
    <property type="entry name" value="FAD/NAD-bd_sf"/>
</dbReference>
<organism evidence="6 7">
    <name type="scientific">Mycena venus</name>
    <dbReference type="NCBI Taxonomy" id="2733690"/>
    <lineage>
        <taxon>Eukaryota</taxon>
        <taxon>Fungi</taxon>
        <taxon>Dikarya</taxon>
        <taxon>Basidiomycota</taxon>
        <taxon>Agaricomycotina</taxon>
        <taxon>Agaricomycetes</taxon>
        <taxon>Agaricomycetidae</taxon>
        <taxon>Agaricales</taxon>
        <taxon>Marasmiineae</taxon>
        <taxon>Mycenaceae</taxon>
        <taxon>Mycena</taxon>
    </lineage>
</organism>
<dbReference type="GO" id="GO:0050660">
    <property type="term" value="F:flavin adenine dinucleotide binding"/>
    <property type="evidence" value="ECO:0007669"/>
    <property type="project" value="InterPro"/>
</dbReference>
<dbReference type="SUPFAM" id="SSF51905">
    <property type="entry name" value="FAD/NAD(P)-binding domain"/>
    <property type="match status" value="1"/>
</dbReference>
<feature type="domain" description="Glucose-methanol-choline oxidoreductase C-terminal" evidence="5">
    <location>
        <begin position="433"/>
        <end position="569"/>
    </location>
</feature>
<evidence type="ECO:0000256" key="4">
    <source>
        <dbReference type="SAM" id="SignalP"/>
    </source>
</evidence>
<comment type="caution">
    <text evidence="6">The sequence shown here is derived from an EMBL/GenBank/DDBJ whole genome shotgun (WGS) entry which is preliminary data.</text>
</comment>
<dbReference type="PANTHER" id="PTHR11552:SF100">
    <property type="entry name" value="DEHYDROGENASE, PUTATIVE (AFU_ORTHOLOGUE AFUA_5G00630)-RELATED"/>
    <property type="match status" value="1"/>
</dbReference>
<dbReference type="Proteomes" id="UP000620124">
    <property type="component" value="Unassembled WGS sequence"/>
</dbReference>
<dbReference type="PIRSF" id="PIRSF000137">
    <property type="entry name" value="Alcohol_oxidase"/>
    <property type="match status" value="1"/>
</dbReference>
<feature type="binding site" evidence="3">
    <location>
        <position position="550"/>
    </location>
    <ligand>
        <name>FAD</name>
        <dbReference type="ChEBI" id="CHEBI:57692"/>
    </ligand>
</feature>
<feature type="chain" id="PRO_5034809689" evidence="4">
    <location>
        <begin position="23"/>
        <end position="589"/>
    </location>
</feature>
<dbReference type="Pfam" id="PF13450">
    <property type="entry name" value="NAD_binding_8"/>
    <property type="match status" value="1"/>
</dbReference>
<protein>
    <submittedName>
        <fullName evidence="6">Choline dehydrogenase</fullName>
    </submittedName>
</protein>
<dbReference type="AlphaFoldDB" id="A0A8H6XV60"/>
<comment type="cofactor">
    <cofactor evidence="1 3">
        <name>FAD</name>
        <dbReference type="ChEBI" id="CHEBI:57692"/>
    </cofactor>
</comment>
<dbReference type="GO" id="GO:0016614">
    <property type="term" value="F:oxidoreductase activity, acting on CH-OH group of donors"/>
    <property type="evidence" value="ECO:0007669"/>
    <property type="project" value="InterPro"/>
</dbReference>
<dbReference type="Gene3D" id="3.50.50.60">
    <property type="entry name" value="FAD/NAD(P)-binding domain"/>
    <property type="match status" value="1"/>
</dbReference>
<dbReference type="OrthoDB" id="269227at2759"/>
<evidence type="ECO:0000313" key="6">
    <source>
        <dbReference type="EMBL" id="KAF7346957.1"/>
    </source>
</evidence>
<dbReference type="SUPFAM" id="SSF54373">
    <property type="entry name" value="FAD-linked reductases, C-terminal domain"/>
    <property type="match status" value="1"/>
</dbReference>
<evidence type="ECO:0000256" key="3">
    <source>
        <dbReference type="PIRSR" id="PIRSR000137-2"/>
    </source>
</evidence>
<reference evidence="6" key="1">
    <citation type="submission" date="2020-05" db="EMBL/GenBank/DDBJ databases">
        <title>Mycena genomes resolve the evolution of fungal bioluminescence.</title>
        <authorList>
            <person name="Tsai I.J."/>
        </authorList>
    </citation>
    <scope>NUCLEOTIDE SEQUENCE</scope>
    <source>
        <strain evidence="6">CCC161011</strain>
    </source>
</reference>